<keyword evidence="4" id="KW-0548">Nucleotidyltransferase</keyword>
<dbReference type="PROSITE" id="PS51996">
    <property type="entry name" value="TR_MART"/>
    <property type="match status" value="1"/>
</dbReference>
<evidence type="ECO:0000313" key="9">
    <source>
        <dbReference type="EMBL" id="CAF1230178.1"/>
    </source>
</evidence>
<keyword evidence="12" id="KW-1185">Reference proteome</keyword>
<dbReference type="Pfam" id="PF02825">
    <property type="entry name" value="WWE"/>
    <property type="match status" value="1"/>
</dbReference>
<keyword evidence="3 6" id="KW-0808">Transferase</keyword>
<dbReference type="GO" id="GO:0008270">
    <property type="term" value="F:zinc ion binding"/>
    <property type="evidence" value="ECO:0007669"/>
    <property type="project" value="InterPro"/>
</dbReference>
<dbReference type="InterPro" id="IPR000768">
    <property type="entry name" value="ART"/>
</dbReference>
<evidence type="ECO:0000256" key="2">
    <source>
        <dbReference type="ARBA" id="ARBA00022676"/>
    </source>
</evidence>
<keyword evidence="2 6" id="KW-0328">Glycosyltransferase</keyword>
<evidence type="ECO:0000259" key="7">
    <source>
        <dbReference type="PROSITE" id="PS50918"/>
    </source>
</evidence>
<dbReference type="PROSITE" id="PS50918">
    <property type="entry name" value="WWE"/>
    <property type="match status" value="1"/>
</dbReference>
<proteinExistence type="inferred from homology"/>
<dbReference type="Proteomes" id="UP000677228">
    <property type="component" value="Unassembled WGS sequence"/>
</dbReference>
<reference evidence="8" key="1">
    <citation type="submission" date="2021-02" db="EMBL/GenBank/DDBJ databases">
        <authorList>
            <person name="Nowell W R."/>
        </authorList>
    </citation>
    <scope>NUCLEOTIDE SEQUENCE</scope>
</reference>
<dbReference type="InterPro" id="IPR037197">
    <property type="entry name" value="WWE_dom_sf"/>
</dbReference>
<dbReference type="InterPro" id="IPR004170">
    <property type="entry name" value="WWE_dom"/>
</dbReference>
<evidence type="ECO:0000256" key="5">
    <source>
        <dbReference type="ARBA" id="ARBA00047597"/>
    </source>
</evidence>
<evidence type="ECO:0000313" key="8">
    <source>
        <dbReference type="EMBL" id="CAF1172859.1"/>
    </source>
</evidence>
<comment type="similarity">
    <text evidence="1 6">Belongs to the Arg-specific ADP-ribosyltransferase family.</text>
</comment>
<dbReference type="Proteomes" id="UP000682733">
    <property type="component" value="Unassembled WGS sequence"/>
</dbReference>
<dbReference type="GO" id="GO:0106274">
    <property type="term" value="F:NAD+-protein-arginine ADP-ribosyltransferase activity"/>
    <property type="evidence" value="ECO:0007669"/>
    <property type="project" value="UniProtKB-EC"/>
</dbReference>
<dbReference type="OrthoDB" id="423533at2759"/>
<evidence type="ECO:0000313" key="11">
    <source>
        <dbReference type="EMBL" id="CAF4038206.1"/>
    </source>
</evidence>
<dbReference type="EMBL" id="CAJOBA010037225">
    <property type="protein sequence ID" value="CAF4038206.1"/>
    <property type="molecule type" value="Genomic_DNA"/>
</dbReference>
<dbReference type="Proteomes" id="UP000663829">
    <property type="component" value="Unassembled WGS sequence"/>
</dbReference>
<evidence type="ECO:0000256" key="4">
    <source>
        <dbReference type="ARBA" id="ARBA00022695"/>
    </source>
</evidence>
<dbReference type="Gene3D" id="3.30.720.50">
    <property type="match status" value="1"/>
</dbReference>
<dbReference type="SMART" id="SM00678">
    <property type="entry name" value="WWE"/>
    <property type="match status" value="1"/>
</dbReference>
<dbReference type="SUPFAM" id="SSF56399">
    <property type="entry name" value="ADP-ribosylation"/>
    <property type="match status" value="1"/>
</dbReference>
<comment type="caution">
    <text evidence="8">The sequence shown here is derived from an EMBL/GenBank/DDBJ whole genome shotgun (WGS) entry which is preliminary data.</text>
</comment>
<dbReference type="InterPro" id="IPR018123">
    <property type="entry name" value="WWE-dom_subgr"/>
</dbReference>
<feature type="domain" description="WWE" evidence="7">
    <location>
        <begin position="20"/>
        <end position="102"/>
    </location>
</feature>
<dbReference type="EC" id="2.4.2.31" evidence="6"/>
<evidence type="ECO:0000313" key="10">
    <source>
        <dbReference type="EMBL" id="CAF3936742.1"/>
    </source>
</evidence>
<dbReference type="Pfam" id="PF01129">
    <property type="entry name" value="ART"/>
    <property type="match status" value="1"/>
</dbReference>
<accession>A0A814UC11</accession>
<keyword evidence="6" id="KW-0521">NADP</keyword>
<evidence type="ECO:0000256" key="6">
    <source>
        <dbReference type="RuleBase" id="RU361228"/>
    </source>
</evidence>
<protein>
    <recommendedName>
        <fullName evidence="6">NAD(P)(+)--arginine ADP-ribosyltransferase</fullName>
        <ecNumber evidence="6">2.4.2.31</ecNumber>
    </recommendedName>
    <alternativeName>
        <fullName evidence="6">Mono(ADP-ribosyl)transferase</fullName>
    </alternativeName>
</protein>
<dbReference type="SUPFAM" id="SSF117839">
    <property type="entry name" value="WWE domain"/>
    <property type="match status" value="1"/>
</dbReference>
<dbReference type="GO" id="GO:0016779">
    <property type="term" value="F:nucleotidyltransferase activity"/>
    <property type="evidence" value="ECO:0007669"/>
    <property type="project" value="UniProtKB-KW"/>
</dbReference>
<dbReference type="AlphaFoldDB" id="A0A814UC11"/>
<name>A0A814UC11_9BILA</name>
<organism evidence="8 12">
    <name type="scientific">Didymodactylos carnosus</name>
    <dbReference type="NCBI Taxonomy" id="1234261"/>
    <lineage>
        <taxon>Eukaryota</taxon>
        <taxon>Metazoa</taxon>
        <taxon>Spiralia</taxon>
        <taxon>Gnathifera</taxon>
        <taxon>Rotifera</taxon>
        <taxon>Eurotatoria</taxon>
        <taxon>Bdelloidea</taxon>
        <taxon>Philodinida</taxon>
        <taxon>Philodinidae</taxon>
        <taxon>Didymodactylos</taxon>
    </lineage>
</organism>
<dbReference type="Proteomes" id="UP000681722">
    <property type="component" value="Unassembled WGS sequence"/>
</dbReference>
<evidence type="ECO:0000256" key="1">
    <source>
        <dbReference type="ARBA" id="ARBA00009558"/>
    </source>
</evidence>
<gene>
    <name evidence="8" type="ORF">GPM918_LOCUS22279</name>
    <name evidence="9" type="ORF">OVA965_LOCUS25338</name>
    <name evidence="10" type="ORF">SRO942_LOCUS22277</name>
    <name evidence="11" type="ORF">TMI583_LOCUS26066</name>
</gene>
<dbReference type="EMBL" id="CAJOBC010007580">
    <property type="protein sequence ID" value="CAF3936742.1"/>
    <property type="molecule type" value="Genomic_DNA"/>
</dbReference>
<dbReference type="EMBL" id="CAJNOQ010007580">
    <property type="protein sequence ID" value="CAF1172859.1"/>
    <property type="molecule type" value="Genomic_DNA"/>
</dbReference>
<evidence type="ECO:0000313" key="12">
    <source>
        <dbReference type="Proteomes" id="UP000663829"/>
    </source>
</evidence>
<sequence length="347" mass="39982">MNTEKATTSAASTSVVKSAEVTISLLSSAKRSVWSWQSNPNPWVLNETKEWTRYSDFETEFIEDKYLKKEESEVEVGDYVVDLKSMVQISKADRNKQRSVKREEVPVRDFLREERFSYPEKAVKSFGTTYRSKVIMEWKKRNKAIDGHWPETVEQAAQGILKEGKLLKQEFESQLIAEKLRDVKDKPYEIFHCCARLYSAESFLYKLVNTTLRNEDMTKVDTLGAYCNVLRYYLRLNTQGPGKTAFYRGCTLTNEMIDGYIQAVGTQITWPAFTSTSKSRQQAEQFGNTLFIIRPSGRMGGQLRDISYLSHYPHEEEVLIVAGHCYDVDKVEHNPDNGKYLIYLTAG</sequence>
<evidence type="ECO:0000256" key="3">
    <source>
        <dbReference type="ARBA" id="ARBA00022679"/>
    </source>
</evidence>
<comment type="catalytic activity">
    <reaction evidence="5 6">
        <text>L-arginyl-[protein] + NAD(+) = N(omega)-(ADP-D-ribosyl)-L-arginyl-[protein] + nicotinamide + H(+)</text>
        <dbReference type="Rhea" id="RHEA:19149"/>
        <dbReference type="Rhea" id="RHEA-COMP:10532"/>
        <dbReference type="Rhea" id="RHEA-COMP:15087"/>
        <dbReference type="ChEBI" id="CHEBI:15378"/>
        <dbReference type="ChEBI" id="CHEBI:17154"/>
        <dbReference type="ChEBI" id="CHEBI:29965"/>
        <dbReference type="ChEBI" id="CHEBI:57540"/>
        <dbReference type="ChEBI" id="CHEBI:142554"/>
        <dbReference type="EC" id="2.4.2.31"/>
    </reaction>
</comment>
<dbReference type="Gene3D" id="3.90.176.10">
    <property type="entry name" value="Toxin ADP-ribosyltransferase, Chain A, domain 1"/>
    <property type="match status" value="1"/>
</dbReference>
<dbReference type="EMBL" id="CAJNOK010015679">
    <property type="protein sequence ID" value="CAF1230178.1"/>
    <property type="molecule type" value="Genomic_DNA"/>
</dbReference>
<keyword evidence="6" id="KW-0520">NAD</keyword>